<dbReference type="VEuPathDB" id="FungiDB:JI435_162210"/>
<dbReference type="Proteomes" id="UP000663193">
    <property type="component" value="Chromosome 23"/>
</dbReference>
<evidence type="ECO:0000313" key="2">
    <source>
        <dbReference type="EMBL" id="QRD07727.1"/>
    </source>
</evidence>
<organism evidence="2 3">
    <name type="scientific">Phaeosphaeria nodorum (strain SN15 / ATCC MYA-4574 / FGSC 10173)</name>
    <name type="common">Glume blotch fungus</name>
    <name type="synonym">Parastagonospora nodorum</name>
    <dbReference type="NCBI Taxonomy" id="321614"/>
    <lineage>
        <taxon>Eukaryota</taxon>
        <taxon>Fungi</taxon>
        <taxon>Dikarya</taxon>
        <taxon>Ascomycota</taxon>
        <taxon>Pezizomycotina</taxon>
        <taxon>Dothideomycetes</taxon>
        <taxon>Pleosporomycetidae</taxon>
        <taxon>Pleosporales</taxon>
        <taxon>Pleosporineae</taxon>
        <taxon>Phaeosphaeriaceae</taxon>
        <taxon>Parastagonospora</taxon>
    </lineage>
</organism>
<name>A0A7U2NRG6_PHANO</name>
<feature type="region of interest" description="Disordered" evidence="1">
    <location>
        <begin position="69"/>
        <end position="95"/>
    </location>
</feature>
<dbReference type="RefSeq" id="XP_001806345.1">
    <property type="nucleotide sequence ID" value="XM_001806293.1"/>
</dbReference>
<evidence type="ECO:0000256" key="1">
    <source>
        <dbReference type="SAM" id="MobiDB-lite"/>
    </source>
</evidence>
<accession>A0A7U2NRG6</accession>
<dbReference type="OrthoDB" id="10445046at2759"/>
<dbReference type="EMBL" id="CP069045">
    <property type="protein sequence ID" value="QRD07727.1"/>
    <property type="molecule type" value="Genomic_DNA"/>
</dbReference>
<dbReference type="AlphaFoldDB" id="A0A7U2NRG6"/>
<protein>
    <submittedName>
        <fullName evidence="2">Uncharacterized protein</fullName>
    </submittedName>
</protein>
<keyword evidence="3" id="KW-1185">Reference proteome</keyword>
<evidence type="ECO:0000313" key="3">
    <source>
        <dbReference type="Proteomes" id="UP000663193"/>
    </source>
</evidence>
<dbReference type="KEGG" id="pno:SNOG_16221"/>
<sequence length="502" mass="57444">MEPELDPAEPPSAPWRAIGDGLANENRQWVHQVNAIDAQSNPAGVVAYTPTESFQHRYARRLVSRAYPTRRRTRSLPLPHRSLQPGQRDVPTARDVQNDQPRLEWLQRVKNSGVQKLRQAKDTTIDKLRWIGDRIVPLVNSLRRRNGRNTFIGMGLGLLIALAYANSRAAHHKALQATPASLYISSFKSYPTWLHTDPLQVIGLPAQVDPAFIPSRRTIQKACGKYKSTWHTDKKNRISQRDALAIVHRGDLACDLLMLYHDNQYCEKTLDSLTKFDVVGGYNDSLILLPFPSGFSSAPAGAPHFAKHCACTLAKYLRAWSYQVLMPVDLQPDPPKTLEETCPCTLDMATKSWKSFSFDAKSPQPPYLGRIKKDLSVFTTDWRVLWWRAKGLIFYDDRSFVSTKMAMACAQGTQEGCERMEGWTSASDFHFALKQCRRTVRFEEGKDIKIEPEDDDIIDEAEWIQAIEDEEKEQKQARYDEEEEEFLRAWASNQTSKKWYEE</sequence>
<proteinExistence type="predicted"/>
<reference evidence="3" key="1">
    <citation type="journal article" date="2021" name="BMC Genomics">
        <title>Chromosome-level genome assembly and manually-curated proteome of model necrotroph Parastagonospora nodorum Sn15 reveals a genome-wide trove of candidate effector homologs, and redundancy of virulence-related functions within an accessory chromosome.</title>
        <authorList>
            <person name="Bertazzoni S."/>
            <person name="Jones D.A.B."/>
            <person name="Phan H.T."/>
            <person name="Tan K.-C."/>
            <person name="Hane J.K."/>
        </authorList>
    </citation>
    <scope>NUCLEOTIDE SEQUENCE [LARGE SCALE GENOMIC DNA]</scope>
    <source>
        <strain evidence="3">SN15 / ATCC MYA-4574 / FGSC 10173)</strain>
    </source>
</reference>
<gene>
    <name evidence="2" type="ORF">JI435_162210</name>
</gene>